<dbReference type="EMBL" id="JACGWN010000016">
    <property type="protein sequence ID" value="KAL0394722.1"/>
    <property type="molecule type" value="Genomic_DNA"/>
</dbReference>
<comment type="caution">
    <text evidence="3">The sequence shown here is derived from an EMBL/GenBank/DDBJ whole genome shotgun (WGS) entry which is preliminary data.</text>
</comment>
<accession>A0AAW2SR53</accession>
<feature type="region of interest" description="Disordered" evidence="2">
    <location>
        <begin position="68"/>
        <end position="143"/>
    </location>
</feature>
<protein>
    <submittedName>
        <fullName evidence="3">Uncharacterized protein</fullName>
    </submittedName>
</protein>
<evidence type="ECO:0000256" key="1">
    <source>
        <dbReference type="SAM" id="Coils"/>
    </source>
</evidence>
<name>A0AAW2SR53_9LAMI</name>
<sequence length="143" mass="15951">MEGFEANSVMLRLRHLRENLEELDRQFGRLAVNAQVSEQVQKANLDTVQTTITSSLVASTTLCNDLREPIRKASPSKMTNELREHDPKHALRVQGSRPVASELSTDCTRPSPDSGETTTIVSQEVQSPDDSSQPHLWGKRGRD</sequence>
<organism evidence="3">
    <name type="scientific">Sesamum latifolium</name>
    <dbReference type="NCBI Taxonomy" id="2727402"/>
    <lineage>
        <taxon>Eukaryota</taxon>
        <taxon>Viridiplantae</taxon>
        <taxon>Streptophyta</taxon>
        <taxon>Embryophyta</taxon>
        <taxon>Tracheophyta</taxon>
        <taxon>Spermatophyta</taxon>
        <taxon>Magnoliopsida</taxon>
        <taxon>eudicotyledons</taxon>
        <taxon>Gunneridae</taxon>
        <taxon>Pentapetalae</taxon>
        <taxon>asterids</taxon>
        <taxon>lamiids</taxon>
        <taxon>Lamiales</taxon>
        <taxon>Pedaliaceae</taxon>
        <taxon>Sesamum</taxon>
    </lineage>
</organism>
<feature type="coiled-coil region" evidence="1">
    <location>
        <begin position="6"/>
        <end position="33"/>
    </location>
</feature>
<gene>
    <name evidence="3" type="ORF">Slati_4438400</name>
</gene>
<evidence type="ECO:0000313" key="3">
    <source>
        <dbReference type="EMBL" id="KAL0394722.1"/>
    </source>
</evidence>
<keyword evidence="1" id="KW-0175">Coiled coil</keyword>
<reference evidence="3" key="1">
    <citation type="submission" date="2020-06" db="EMBL/GenBank/DDBJ databases">
        <authorList>
            <person name="Li T."/>
            <person name="Hu X."/>
            <person name="Zhang T."/>
            <person name="Song X."/>
            <person name="Zhang H."/>
            <person name="Dai N."/>
            <person name="Sheng W."/>
            <person name="Hou X."/>
            <person name="Wei L."/>
        </authorList>
    </citation>
    <scope>NUCLEOTIDE SEQUENCE</scope>
    <source>
        <strain evidence="3">KEN1</strain>
        <tissue evidence="3">Leaf</tissue>
    </source>
</reference>
<proteinExistence type="predicted"/>
<evidence type="ECO:0000256" key="2">
    <source>
        <dbReference type="SAM" id="MobiDB-lite"/>
    </source>
</evidence>
<feature type="compositionally biased region" description="Polar residues" evidence="2">
    <location>
        <begin position="114"/>
        <end position="134"/>
    </location>
</feature>
<dbReference type="AlphaFoldDB" id="A0AAW2SR53"/>
<reference evidence="3" key="2">
    <citation type="journal article" date="2024" name="Plant">
        <title>Genomic evolution and insights into agronomic trait innovations of Sesamum species.</title>
        <authorList>
            <person name="Miao H."/>
            <person name="Wang L."/>
            <person name="Qu L."/>
            <person name="Liu H."/>
            <person name="Sun Y."/>
            <person name="Le M."/>
            <person name="Wang Q."/>
            <person name="Wei S."/>
            <person name="Zheng Y."/>
            <person name="Lin W."/>
            <person name="Duan Y."/>
            <person name="Cao H."/>
            <person name="Xiong S."/>
            <person name="Wang X."/>
            <person name="Wei L."/>
            <person name="Li C."/>
            <person name="Ma Q."/>
            <person name="Ju M."/>
            <person name="Zhao R."/>
            <person name="Li G."/>
            <person name="Mu C."/>
            <person name="Tian Q."/>
            <person name="Mei H."/>
            <person name="Zhang T."/>
            <person name="Gao T."/>
            <person name="Zhang H."/>
        </authorList>
    </citation>
    <scope>NUCLEOTIDE SEQUENCE</scope>
    <source>
        <strain evidence="3">KEN1</strain>
    </source>
</reference>
<feature type="compositionally biased region" description="Basic and acidic residues" evidence="2">
    <location>
        <begin position="80"/>
        <end position="89"/>
    </location>
</feature>